<evidence type="ECO:0000313" key="2">
    <source>
        <dbReference type="EMBL" id="KAF2230848.1"/>
    </source>
</evidence>
<evidence type="ECO:0000256" key="1">
    <source>
        <dbReference type="SAM" id="MobiDB-lite"/>
    </source>
</evidence>
<keyword evidence="3" id="KW-1185">Reference proteome</keyword>
<protein>
    <submittedName>
        <fullName evidence="2">Uncharacterized protein</fullName>
    </submittedName>
</protein>
<dbReference type="OrthoDB" id="288942at2759"/>
<organism evidence="2 3">
    <name type="scientific">Viridothelium virens</name>
    <name type="common">Speckled blister lichen</name>
    <name type="synonym">Trypethelium virens</name>
    <dbReference type="NCBI Taxonomy" id="1048519"/>
    <lineage>
        <taxon>Eukaryota</taxon>
        <taxon>Fungi</taxon>
        <taxon>Dikarya</taxon>
        <taxon>Ascomycota</taxon>
        <taxon>Pezizomycotina</taxon>
        <taxon>Dothideomycetes</taxon>
        <taxon>Dothideomycetes incertae sedis</taxon>
        <taxon>Trypetheliales</taxon>
        <taxon>Trypetheliaceae</taxon>
        <taxon>Viridothelium</taxon>
    </lineage>
</organism>
<dbReference type="Proteomes" id="UP000800092">
    <property type="component" value="Unassembled WGS sequence"/>
</dbReference>
<feature type="region of interest" description="Disordered" evidence="1">
    <location>
        <begin position="1"/>
        <end position="21"/>
    </location>
</feature>
<name>A0A6A6GZ62_VIRVR</name>
<reference evidence="2" key="1">
    <citation type="journal article" date="2020" name="Stud. Mycol.">
        <title>101 Dothideomycetes genomes: a test case for predicting lifestyles and emergence of pathogens.</title>
        <authorList>
            <person name="Haridas S."/>
            <person name="Albert R."/>
            <person name="Binder M."/>
            <person name="Bloem J."/>
            <person name="Labutti K."/>
            <person name="Salamov A."/>
            <person name="Andreopoulos B."/>
            <person name="Baker S."/>
            <person name="Barry K."/>
            <person name="Bills G."/>
            <person name="Bluhm B."/>
            <person name="Cannon C."/>
            <person name="Castanera R."/>
            <person name="Culley D."/>
            <person name="Daum C."/>
            <person name="Ezra D."/>
            <person name="Gonzalez J."/>
            <person name="Henrissat B."/>
            <person name="Kuo A."/>
            <person name="Liang C."/>
            <person name="Lipzen A."/>
            <person name="Lutzoni F."/>
            <person name="Magnuson J."/>
            <person name="Mondo S."/>
            <person name="Nolan M."/>
            <person name="Ohm R."/>
            <person name="Pangilinan J."/>
            <person name="Park H.-J."/>
            <person name="Ramirez L."/>
            <person name="Alfaro M."/>
            <person name="Sun H."/>
            <person name="Tritt A."/>
            <person name="Yoshinaga Y."/>
            <person name="Zwiers L.-H."/>
            <person name="Turgeon B."/>
            <person name="Goodwin S."/>
            <person name="Spatafora J."/>
            <person name="Crous P."/>
            <person name="Grigoriev I."/>
        </authorList>
    </citation>
    <scope>NUCLEOTIDE SEQUENCE</scope>
    <source>
        <strain evidence="2">Tuck. ex Michener</strain>
    </source>
</reference>
<sequence length="425" mass="49073">MEDSPVRSGLESKPDQSAAAKQTLDGVLVHELTKSDSEINRQPQSPLFSILPKEIRDYIWAYTLTAYEDPKWLYPKHLRCNRPGQGGALRIAKELLCTCKVVYLETYNLPILLNPISVHVGDHKDLPPGQLSGAAIINKLGNYQFANTQWLELSTQQIQLEDSAIRDFSIHIEAGRRFIEGLTTDRNYTIDEETHQRINRMTAWSHHSARLNQAHAPRPRHRLIPTSINNEQFGPRELARKFPARPITRLTVRLGRTDWWTWTSHPNSDDRLGLDPWINRPSYKTMELHAQHRRDGTPEEGPRPNEEWKYHEQWGMQVGCFPDLKLLELVFETFVQKLPQLDSVVECAKTWVFPLPQGVELRWDGKVESSSWTGVAPKEYGYHDKTPWLHGESEGNVDHDKPLEPKFEVRTVRYVRKKTGVAYKS</sequence>
<dbReference type="AlphaFoldDB" id="A0A6A6GZ62"/>
<gene>
    <name evidence="2" type="ORF">EV356DRAFT_519356</name>
</gene>
<accession>A0A6A6GZ62</accession>
<dbReference type="EMBL" id="ML991835">
    <property type="protein sequence ID" value="KAF2230848.1"/>
    <property type="molecule type" value="Genomic_DNA"/>
</dbReference>
<proteinExistence type="predicted"/>
<evidence type="ECO:0000313" key="3">
    <source>
        <dbReference type="Proteomes" id="UP000800092"/>
    </source>
</evidence>